<protein>
    <submittedName>
        <fullName evidence="2">Heme NO-binding domain-containing protein</fullName>
    </submittedName>
</protein>
<comment type="caution">
    <text evidence="2">The sequence shown here is derived from an EMBL/GenBank/DDBJ whole genome shotgun (WGS) entry which is preliminary data.</text>
</comment>
<evidence type="ECO:0000313" key="3">
    <source>
        <dbReference type="Proteomes" id="UP000523955"/>
    </source>
</evidence>
<evidence type="ECO:0000313" key="2">
    <source>
        <dbReference type="EMBL" id="MBB6629291.1"/>
    </source>
</evidence>
<dbReference type="InterPro" id="IPR024096">
    <property type="entry name" value="NO_sig/Golgi_transp_ligand-bd"/>
</dbReference>
<feature type="domain" description="Heme NO-binding" evidence="1">
    <location>
        <begin position="2"/>
        <end position="159"/>
    </location>
</feature>
<dbReference type="EMBL" id="JACKXE010000001">
    <property type="protein sequence ID" value="MBB6629291.1"/>
    <property type="molecule type" value="Genomic_DNA"/>
</dbReference>
<evidence type="ECO:0000259" key="1">
    <source>
        <dbReference type="Pfam" id="PF07700"/>
    </source>
</evidence>
<accession>A0A7X0VC19</accession>
<sequence length="183" mass="19601">MKGIIFNLVEDAVVAEHGEAVWDTLLDAAGLEGAYTALGDYPDADLVALVGAGAAALDVTPDDLTRHLGSAALLGLQRRYPQFFEPHTSAGDFLLTLNDVIHPEVRKLHRNASPPDFWFDGQTPDSLVIHYRSRRRLCALAEGMIVGAAAHYGQTATLEQTSCMNDGADHCVIHASFAASFAA</sequence>
<reference evidence="2 3" key="1">
    <citation type="submission" date="2020-08" db="EMBL/GenBank/DDBJ databases">
        <authorList>
            <person name="Seo M.-J."/>
        </authorList>
    </citation>
    <scope>NUCLEOTIDE SEQUENCE [LARGE SCALE GENOMIC DNA]</scope>
    <source>
        <strain evidence="2 3">KIGAM211</strain>
    </source>
</reference>
<dbReference type="SUPFAM" id="SSF111126">
    <property type="entry name" value="Ligand-binding domain in the NO signalling and Golgi transport"/>
    <property type="match status" value="1"/>
</dbReference>
<organism evidence="2 3">
    <name type="scientific">Nocardioides luti</name>
    <dbReference type="NCBI Taxonomy" id="2761101"/>
    <lineage>
        <taxon>Bacteria</taxon>
        <taxon>Bacillati</taxon>
        <taxon>Actinomycetota</taxon>
        <taxon>Actinomycetes</taxon>
        <taxon>Propionibacteriales</taxon>
        <taxon>Nocardioidaceae</taxon>
        <taxon>Nocardioides</taxon>
    </lineage>
</organism>
<dbReference type="Gene3D" id="3.90.1520.10">
    <property type="entry name" value="H-NOX domain"/>
    <property type="match status" value="1"/>
</dbReference>
<dbReference type="RefSeq" id="WP_185254260.1">
    <property type="nucleotide sequence ID" value="NZ_JACKXE010000001.1"/>
</dbReference>
<name>A0A7X0VC19_9ACTN</name>
<keyword evidence="3" id="KW-1185">Reference proteome</keyword>
<dbReference type="InterPro" id="IPR011644">
    <property type="entry name" value="Heme_NO-bd"/>
</dbReference>
<proteinExistence type="predicted"/>
<dbReference type="Pfam" id="PF07700">
    <property type="entry name" value="HNOB"/>
    <property type="match status" value="1"/>
</dbReference>
<dbReference type="GO" id="GO:0020037">
    <property type="term" value="F:heme binding"/>
    <property type="evidence" value="ECO:0007669"/>
    <property type="project" value="InterPro"/>
</dbReference>
<dbReference type="InterPro" id="IPR038158">
    <property type="entry name" value="H-NOX_domain_sf"/>
</dbReference>
<gene>
    <name evidence="2" type="ORF">H5V45_18335</name>
</gene>
<dbReference type="AlphaFoldDB" id="A0A7X0VC19"/>
<dbReference type="Proteomes" id="UP000523955">
    <property type="component" value="Unassembled WGS sequence"/>
</dbReference>